<dbReference type="AlphaFoldDB" id="A0A437PWK5"/>
<protein>
    <submittedName>
        <fullName evidence="1">Uncharacterized protein</fullName>
    </submittedName>
</protein>
<dbReference type="Proteomes" id="UP000282832">
    <property type="component" value="Unassembled WGS sequence"/>
</dbReference>
<proteinExistence type="predicted"/>
<dbReference type="RefSeq" id="WP_127802187.1">
    <property type="nucleotide sequence ID" value="NZ_SACY01000001.1"/>
</dbReference>
<accession>A0A437PWK5</accession>
<dbReference type="EMBL" id="SACY01000001">
    <property type="protein sequence ID" value="RVU26636.1"/>
    <property type="molecule type" value="Genomic_DNA"/>
</dbReference>
<dbReference type="OrthoDB" id="934157at2"/>
<evidence type="ECO:0000313" key="2">
    <source>
        <dbReference type="Proteomes" id="UP000282832"/>
    </source>
</evidence>
<comment type="caution">
    <text evidence="1">The sequence shown here is derived from an EMBL/GenBank/DDBJ whole genome shotgun (WGS) entry which is preliminary data.</text>
</comment>
<keyword evidence="2" id="KW-1185">Reference proteome</keyword>
<gene>
    <name evidence="1" type="ORF">EOJ36_01175</name>
</gene>
<evidence type="ECO:0000313" key="1">
    <source>
        <dbReference type="EMBL" id="RVU26636.1"/>
    </source>
</evidence>
<sequence length="245" mass="28553">MKLYYESPQDVPAPYHLEAKIEWLAVEADFSKIQVDVQYVDREDFSKEELQAEGLNPENHWTWKGDLPQVWHSILKDKFSEYKTGEASPKSSEPFIGLEKGTQVYKPKDKLDIEDEFIQEFLQAIFELAEMELPLYLGFQFCNSKDQWLKVEGELSFANRAFNYIEDGNENKVKNASFDEIKYLMGELFIGEFLMDKGAEELKNKQSFAVFPGDGLWYVAGNSWKKPNGNHHYFDKLEATLQKLF</sequence>
<organism evidence="1 2">
    <name type="scientific">Sandaracinomonas limnophila</name>
    <dbReference type="NCBI Taxonomy" id="1862386"/>
    <lineage>
        <taxon>Bacteria</taxon>
        <taxon>Pseudomonadati</taxon>
        <taxon>Bacteroidota</taxon>
        <taxon>Cytophagia</taxon>
        <taxon>Cytophagales</taxon>
        <taxon>Flectobacillaceae</taxon>
        <taxon>Sandaracinomonas</taxon>
    </lineage>
</organism>
<name>A0A437PWK5_9BACT</name>
<reference evidence="1 2" key="1">
    <citation type="submission" date="2019-01" db="EMBL/GenBank/DDBJ databases">
        <authorList>
            <person name="Chen W.-M."/>
        </authorList>
    </citation>
    <scope>NUCLEOTIDE SEQUENCE [LARGE SCALE GENOMIC DNA]</scope>
    <source>
        <strain evidence="1 2">FSY-15</strain>
    </source>
</reference>